<comment type="function">
    <text evidence="1 4">PPIases accelerate the folding of proteins. It catalyzes the cis-trans isomerization of proline imidic peptide bonds in oligopeptides.</text>
</comment>
<dbReference type="SUPFAM" id="SSF50891">
    <property type="entry name" value="Cyclophilin-like"/>
    <property type="match status" value="1"/>
</dbReference>
<proteinExistence type="inferred from homology"/>
<keyword evidence="7" id="KW-1185">Reference proteome</keyword>
<comment type="similarity">
    <text evidence="4">Belongs to the cyclophilin-type PPIase family.</text>
</comment>
<evidence type="ECO:0000313" key="6">
    <source>
        <dbReference type="EMBL" id="KDR95069.1"/>
    </source>
</evidence>
<dbReference type="InterPro" id="IPR029000">
    <property type="entry name" value="Cyclophilin-like_dom_sf"/>
</dbReference>
<dbReference type="PROSITE" id="PS50072">
    <property type="entry name" value="CSA_PPIASE_2"/>
    <property type="match status" value="1"/>
</dbReference>
<dbReference type="EC" id="5.2.1.8" evidence="4"/>
<evidence type="ECO:0000256" key="4">
    <source>
        <dbReference type="RuleBase" id="RU363019"/>
    </source>
</evidence>
<dbReference type="InterPro" id="IPR012854">
    <property type="entry name" value="Cu_amine_oxidase-like_N"/>
</dbReference>
<dbReference type="CDD" id="cd00317">
    <property type="entry name" value="cyclophilin"/>
    <property type="match status" value="1"/>
</dbReference>
<dbReference type="InterPro" id="IPR002130">
    <property type="entry name" value="Cyclophilin-type_PPIase_dom"/>
</dbReference>
<keyword evidence="2 4" id="KW-0697">Rotamase</keyword>
<dbReference type="InterPro" id="IPR020892">
    <property type="entry name" value="Cyclophilin-type_PPIase_CS"/>
</dbReference>
<name>A0A069RDD3_PEPLI</name>
<gene>
    <name evidence="6" type="primary">ppiB</name>
    <name evidence="6" type="ORF">CLIT_11c00980</name>
</gene>
<keyword evidence="4" id="KW-0732">Signal</keyword>
<evidence type="ECO:0000256" key="3">
    <source>
        <dbReference type="ARBA" id="ARBA00023235"/>
    </source>
</evidence>
<dbReference type="GO" id="GO:0006457">
    <property type="term" value="P:protein folding"/>
    <property type="evidence" value="ECO:0007669"/>
    <property type="project" value="InterPro"/>
</dbReference>
<evidence type="ECO:0000313" key="7">
    <source>
        <dbReference type="Proteomes" id="UP000027946"/>
    </source>
</evidence>
<evidence type="ECO:0000256" key="2">
    <source>
        <dbReference type="ARBA" id="ARBA00023110"/>
    </source>
</evidence>
<reference evidence="6 7" key="1">
    <citation type="submission" date="2014-03" db="EMBL/GenBank/DDBJ databases">
        <title>Genome sequence of Clostridium litorale W6, DSM 5388.</title>
        <authorList>
            <person name="Poehlein A."/>
            <person name="Jagirdar A."/>
            <person name="Khonsari B."/>
            <person name="Chibani C.M."/>
            <person name="Gutierrez Gutierrez D.A."/>
            <person name="Davydova E."/>
            <person name="Alghaithi H.S."/>
            <person name="Nair K.P."/>
            <person name="Dhamotharan K."/>
            <person name="Chandran L."/>
            <person name="G W."/>
            <person name="Daniel R."/>
        </authorList>
    </citation>
    <scope>NUCLEOTIDE SEQUENCE [LARGE SCALE GENOMIC DNA]</scope>
    <source>
        <strain evidence="6 7">W6</strain>
    </source>
</reference>
<feature type="chain" id="PRO_5010392229" description="Peptidyl-prolyl cis-trans isomerase" evidence="4">
    <location>
        <begin position="22"/>
        <end position="249"/>
    </location>
</feature>
<dbReference type="Gene3D" id="2.40.100.10">
    <property type="entry name" value="Cyclophilin-like"/>
    <property type="match status" value="1"/>
</dbReference>
<dbReference type="Pfam" id="PF00160">
    <property type="entry name" value="Pro_isomerase"/>
    <property type="match status" value="1"/>
</dbReference>
<accession>A0A069RDD3</accession>
<dbReference type="GO" id="GO:0003755">
    <property type="term" value="F:peptidyl-prolyl cis-trans isomerase activity"/>
    <property type="evidence" value="ECO:0007669"/>
    <property type="project" value="UniProtKB-UniRule"/>
</dbReference>
<feature type="domain" description="PPIase cyclophilin-type" evidence="5">
    <location>
        <begin position="105"/>
        <end position="248"/>
    </location>
</feature>
<dbReference type="PRINTS" id="PR00153">
    <property type="entry name" value="CSAPPISMRASE"/>
</dbReference>
<protein>
    <recommendedName>
        <fullName evidence="4">Peptidyl-prolyl cis-trans isomerase</fullName>
        <shortName evidence="4">PPIase</shortName>
        <ecNumber evidence="4">5.2.1.8</ecNumber>
    </recommendedName>
</protein>
<dbReference type="STRING" id="1121324.CLIT_11c00980"/>
<dbReference type="PANTHER" id="PTHR45625">
    <property type="entry name" value="PEPTIDYL-PROLYL CIS-TRANS ISOMERASE-RELATED"/>
    <property type="match status" value="1"/>
</dbReference>
<evidence type="ECO:0000256" key="1">
    <source>
        <dbReference type="ARBA" id="ARBA00002388"/>
    </source>
</evidence>
<comment type="caution">
    <text evidence="6">The sequence shown here is derived from an EMBL/GenBank/DDBJ whole genome shotgun (WGS) entry which is preliminary data.</text>
</comment>
<dbReference type="SUPFAM" id="SSF55383">
    <property type="entry name" value="Copper amine oxidase, domain N"/>
    <property type="match status" value="1"/>
</dbReference>
<dbReference type="AlphaFoldDB" id="A0A069RDD3"/>
<dbReference type="Pfam" id="PF07833">
    <property type="entry name" value="Cu_amine_oxidN1"/>
    <property type="match status" value="1"/>
</dbReference>
<dbReference type="EMBL" id="JJMM01000011">
    <property type="protein sequence ID" value="KDR95069.1"/>
    <property type="molecule type" value="Genomic_DNA"/>
</dbReference>
<dbReference type="PANTHER" id="PTHR45625:SF4">
    <property type="entry name" value="PEPTIDYLPROLYL ISOMERASE DOMAIN AND WD REPEAT-CONTAINING PROTEIN 1"/>
    <property type="match status" value="1"/>
</dbReference>
<dbReference type="InterPro" id="IPR044666">
    <property type="entry name" value="Cyclophilin_A-like"/>
</dbReference>
<dbReference type="InterPro" id="IPR036582">
    <property type="entry name" value="Mao_N_sf"/>
</dbReference>
<dbReference type="Gene3D" id="3.30.457.10">
    <property type="entry name" value="Copper amine oxidase-like, N-terminal domain"/>
    <property type="match status" value="1"/>
</dbReference>
<dbReference type="PROSITE" id="PS00170">
    <property type="entry name" value="CSA_PPIASE_1"/>
    <property type="match status" value="1"/>
</dbReference>
<organism evidence="6 7">
    <name type="scientific">Peptoclostridium litorale DSM 5388</name>
    <dbReference type="NCBI Taxonomy" id="1121324"/>
    <lineage>
        <taxon>Bacteria</taxon>
        <taxon>Bacillati</taxon>
        <taxon>Bacillota</taxon>
        <taxon>Clostridia</taxon>
        <taxon>Peptostreptococcales</taxon>
        <taxon>Peptoclostridiaceae</taxon>
        <taxon>Peptoclostridium</taxon>
    </lineage>
</organism>
<comment type="catalytic activity">
    <reaction evidence="4">
        <text>[protein]-peptidylproline (omega=180) = [protein]-peptidylproline (omega=0)</text>
        <dbReference type="Rhea" id="RHEA:16237"/>
        <dbReference type="Rhea" id="RHEA-COMP:10747"/>
        <dbReference type="Rhea" id="RHEA-COMP:10748"/>
        <dbReference type="ChEBI" id="CHEBI:83833"/>
        <dbReference type="ChEBI" id="CHEBI:83834"/>
        <dbReference type="EC" id="5.2.1.8"/>
    </reaction>
</comment>
<dbReference type="Proteomes" id="UP000027946">
    <property type="component" value="Unassembled WGS sequence"/>
</dbReference>
<feature type="signal peptide" evidence="4">
    <location>
        <begin position="1"/>
        <end position="21"/>
    </location>
</feature>
<sequence length="249" mass="26788">MKKIFVSVVLTFMLMASAIFAASNVQNIEVVFDSVNLKVNGQDVESSNILYNGTTYVPLRSVAEILGKKVGWDGNTNTASIDDMGEQEKAENPVAVITMESGETIKLELYPKEAPITVENFIALAKKGFYDGLTFHRIVPGFVVQGGDPNGNGTGGPGYTIKGEFTQNGVQNTIMHTRGVVSMARSASPDSGGSQFFIVIEDAHHLNGEYAAFGKVVEGMEVVDKMASLEVDQMGKPAEKQIMKSIAIQ</sequence>
<keyword evidence="3 4" id="KW-0413">Isomerase</keyword>
<dbReference type="eggNOG" id="COG0652">
    <property type="taxonomic scope" value="Bacteria"/>
</dbReference>
<evidence type="ECO:0000259" key="5">
    <source>
        <dbReference type="PROSITE" id="PS50072"/>
    </source>
</evidence>